<organism evidence="4 6">
    <name type="scientific">Arthrobacter gengyunqii</name>
    <dbReference type="NCBI Taxonomy" id="2886940"/>
    <lineage>
        <taxon>Bacteria</taxon>
        <taxon>Bacillati</taxon>
        <taxon>Actinomycetota</taxon>
        <taxon>Actinomycetes</taxon>
        <taxon>Micrococcales</taxon>
        <taxon>Micrococcaceae</taxon>
        <taxon>Arthrobacter</taxon>
    </lineage>
</organism>
<feature type="domain" description="DUF2382" evidence="2">
    <location>
        <begin position="167"/>
        <end position="278"/>
    </location>
</feature>
<reference evidence="4" key="1">
    <citation type="submission" date="2021-10" db="EMBL/GenBank/DDBJ databases">
        <title>Novel species in genus Arthrobacter.</title>
        <authorList>
            <person name="Liu Y."/>
        </authorList>
    </citation>
    <scope>NUCLEOTIDE SEQUENCE</scope>
    <source>
        <strain evidence="3">Zg-Y786</strain>
        <strain evidence="4">Zg-Y809</strain>
    </source>
</reference>
<evidence type="ECO:0000259" key="2">
    <source>
        <dbReference type="Pfam" id="PF09557"/>
    </source>
</evidence>
<sequence>MISNQQVEGLMAGSGNVLGPNGDKIGAVGTFYLDDQTNEPAWVTVNTGLLGTNESFVPLSEATVEGVDVMVPYSKDEVKNSPQVESDGSITPEEEVTLYRYYGFTYDDDGGDDVTTMDSGTMTDSGVGTGTGNRSGLVDDSDITRSGRSSGGTVGHDASGPTTDDAMTRSEERLDVGTRSREAGKARLRKYIVTETVTTEVPVSHEEVRIETEPITDANADSAMAGADLSEEEHEVTLHAEEPVVSKKTVPVERVRMDTETVTGTESVSEEVRKEQIETETDGGIRRSSGTDSRGGSGHSGGTSGDSGSSGSSGSGSGR</sequence>
<protein>
    <submittedName>
        <fullName evidence="4">YsnF/AvaK domain-containing protein</fullName>
    </submittedName>
</protein>
<dbReference type="InterPro" id="IPR011033">
    <property type="entry name" value="PRC_barrel-like_sf"/>
</dbReference>
<comment type="caution">
    <text evidence="4">The sequence shown here is derived from an EMBL/GenBank/DDBJ whole genome shotgun (WGS) entry which is preliminary data.</text>
</comment>
<dbReference type="SUPFAM" id="SSF50346">
    <property type="entry name" value="PRC-barrel domain"/>
    <property type="match status" value="1"/>
</dbReference>
<proteinExistence type="predicted"/>
<dbReference type="AlphaFoldDB" id="A0A9X1S655"/>
<dbReference type="EMBL" id="JAJFZQ010000005">
    <property type="protein sequence ID" value="MCC3265815.1"/>
    <property type="molecule type" value="Genomic_DNA"/>
</dbReference>
<evidence type="ECO:0000313" key="3">
    <source>
        <dbReference type="EMBL" id="MCC3265815.1"/>
    </source>
</evidence>
<dbReference type="GO" id="GO:0030077">
    <property type="term" value="C:plasma membrane light-harvesting complex"/>
    <property type="evidence" value="ECO:0007669"/>
    <property type="project" value="InterPro"/>
</dbReference>
<evidence type="ECO:0000313" key="6">
    <source>
        <dbReference type="Proteomes" id="UP001139264"/>
    </source>
</evidence>
<dbReference type="PANTHER" id="PTHR38463:SF1">
    <property type="entry name" value="STRESS RESPONSE PROTEIN YSNF"/>
    <property type="match status" value="1"/>
</dbReference>
<dbReference type="Proteomes" id="UP001139264">
    <property type="component" value="Unassembled WGS sequence"/>
</dbReference>
<dbReference type="Pfam" id="PF09557">
    <property type="entry name" value="DUF2382"/>
    <property type="match status" value="1"/>
</dbReference>
<feature type="compositionally biased region" description="Basic and acidic residues" evidence="1">
    <location>
        <begin position="166"/>
        <end position="182"/>
    </location>
</feature>
<feature type="region of interest" description="Disordered" evidence="1">
    <location>
        <begin position="226"/>
        <end position="319"/>
    </location>
</feature>
<dbReference type="EMBL" id="JAJFZP010000005">
    <property type="protein sequence ID" value="MCC3268572.1"/>
    <property type="molecule type" value="Genomic_DNA"/>
</dbReference>
<dbReference type="Gene3D" id="3.90.50.10">
    <property type="entry name" value="Photosynthetic Reaction Center, subunit H, domain 2"/>
    <property type="match status" value="1"/>
</dbReference>
<gene>
    <name evidence="4" type="ORF">LJ751_04245</name>
    <name evidence="3" type="ORF">LJ752_07130</name>
</gene>
<feature type="compositionally biased region" description="Low complexity" evidence="1">
    <location>
        <begin position="113"/>
        <end position="126"/>
    </location>
</feature>
<dbReference type="InterPro" id="IPR014747">
    <property type="entry name" value="Bac_photo_RC_H_C"/>
</dbReference>
<name>A0A9X1S655_9MICC</name>
<evidence type="ECO:0000313" key="4">
    <source>
        <dbReference type="EMBL" id="MCC3268572.1"/>
    </source>
</evidence>
<dbReference type="InterPro" id="IPR019060">
    <property type="entry name" value="DUF2382"/>
</dbReference>
<feature type="region of interest" description="Disordered" evidence="1">
    <location>
        <begin position="110"/>
        <end position="182"/>
    </location>
</feature>
<dbReference type="Proteomes" id="UP001139168">
    <property type="component" value="Unassembled WGS sequence"/>
</dbReference>
<evidence type="ECO:0000313" key="5">
    <source>
        <dbReference type="Proteomes" id="UP001139168"/>
    </source>
</evidence>
<dbReference type="PANTHER" id="PTHR38463">
    <property type="entry name" value="STRESS RESPONSE PROTEIN YSNF"/>
    <property type="match status" value="1"/>
</dbReference>
<feature type="compositionally biased region" description="Basic and acidic residues" evidence="1">
    <location>
        <begin position="235"/>
        <end position="259"/>
    </location>
</feature>
<dbReference type="GO" id="GO:0019684">
    <property type="term" value="P:photosynthesis, light reaction"/>
    <property type="evidence" value="ECO:0007669"/>
    <property type="project" value="InterPro"/>
</dbReference>
<feature type="compositionally biased region" description="Gly residues" evidence="1">
    <location>
        <begin position="293"/>
        <end position="305"/>
    </location>
</feature>
<dbReference type="RefSeq" id="WP_227890635.1">
    <property type="nucleotide sequence ID" value="NZ_CP095461.1"/>
</dbReference>
<evidence type="ECO:0000256" key="1">
    <source>
        <dbReference type="SAM" id="MobiDB-lite"/>
    </source>
</evidence>
<accession>A0A9X1S655</accession>
<keyword evidence="5" id="KW-1185">Reference proteome</keyword>
<dbReference type="InterPro" id="IPR052967">
    <property type="entry name" value="Stress_Response_Assoc"/>
</dbReference>